<dbReference type="AlphaFoldDB" id="F8MC96"/>
<dbReference type="Proteomes" id="UP000008065">
    <property type="component" value="Unassembled WGS sequence"/>
</dbReference>
<dbReference type="VEuPathDB" id="FungiDB:NEUTE1DRAFT_116048"/>
<dbReference type="KEGG" id="nte:NEUTE1DRAFT116048"/>
<reference evidence="2" key="1">
    <citation type="journal article" date="2011" name="Genetics">
        <title>Massive changes in genome architecture accompany the transition to self-fertility in the filamentous fungus Neurospora tetrasperma.</title>
        <authorList>
            <person name="Ellison C.E."/>
            <person name="Stajich J.E."/>
            <person name="Jacobson D.J."/>
            <person name="Natvig D.O."/>
            <person name="Lapidus A."/>
            <person name="Foster B."/>
            <person name="Aerts A."/>
            <person name="Riley R."/>
            <person name="Lindquist E.A."/>
            <person name="Grigoriev I.V."/>
            <person name="Taylor J.W."/>
        </authorList>
    </citation>
    <scope>NUCLEOTIDE SEQUENCE [LARGE SCALE GENOMIC DNA]</scope>
    <source>
        <strain evidence="2">FGSC 2508 / P0657</strain>
    </source>
</reference>
<dbReference type="HOGENOM" id="CLU_3106964_0_0_1"/>
<evidence type="ECO:0000313" key="1">
    <source>
        <dbReference type="EMBL" id="EGO61251.1"/>
    </source>
</evidence>
<protein>
    <submittedName>
        <fullName evidence="1">Uncharacterized protein</fullName>
    </submittedName>
</protein>
<keyword evidence="2" id="KW-1185">Reference proteome</keyword>
<dbReference type="RefSeq" id="XP_009848350.1">
    <property type="nucleotide sequence ID" value="XM_009850048.1"/>
</dbReference>
<accession>F8MC96</accession>
<proteinExistence type="predicted"/>
<organism evidence="1 2">
    <name type="scientific">Neurospora tetrasperma (strain FGSC 2508 / ATCC MYA-4615 / P0657)</name>
    <dbReference type="NCBI Taxonomy" id="510951"/>
    <lineage>
        <taxon>Eukaryota</taxon>
        <taxon>Fungi</taxon>
        <taxon>Dikarya</taxon>
        <taxon>Ascomycota</taxon>
        <taxon>Pezizomycotina</taxon>
        <taxon>Sordariomycetes</taxon>
        <taxon>Sordariomycetidae</taxon>
        <taxon>Sordariales</taxon>
        <taxon>Sordariaceae</taxon>
        <taxon>Neurospora</taxon>
    </lineage>
</organism>
<dbReference type="EMBL" id="GL891302">
    <property type="protein sequence ID" value="EGO61251.1"/>
    <property type="molecule type" value="Genomic_DNA"/>
</dbReference>
<gene>
    <name evidence="1" type="ORF">NEUTE1DRAFT_116048</name>
</gene>
<dbReference type="GeneID" id="20822927"/>
<name>F8MC96_NEUT8</name>
<evidence type="ECO:0000313" key="2">
    <source>
        <dbReference type="Proteomes" id="UP000008065"/>
    </source>
</evidence>
<sequence>MNSDKIWQESSSAKINLTNLACLLASHQIWCTLGVSGGGQDEDEDMAGEIG</sequence>